<name>A0A1I5CVI9_9MICO</name>
<accession>A0A1I5CVI9</accession>
<dbReference type="EMBL" id="FOVM01000007">
    <property type="protein sequence ID" value="SFN90974.1"/>
    <property type="molecule type" value="Genomic_DNA"/>
</dbReference>
<feature type="domain" description="UspA" evidence="2">
    <location>
        <begin position="141"/>
        <end position="274"/>
    </location>
</feature>
<proteinExistence type="inferred from homology"/>
<organism evidence="3 4">
    <name type="scientific">Mycetocola miduiensis</name>
    <dbReference type="NCBI Taxonomy" id="995034"/>
    <lineage>
        <taxon>Bacteria</taxon>
        <taxon>Bacillati</taxon>
        <taxon>Actinomycetota</taxon>
        <taxon>Actinomycetes</taxon>
        <taxon>Micrococcales</taxon>
        <taxon>Microbacteriaceae</taxon>
        <taxon>Mycetocola</taxon>
    </lineage>
</organism>
<dbReference type="CDD" id="cd00293">
    <property type="entry name" value="USP-like"/>
    <property type="match status" value="1"/>
</dbReference>
<dbReference type="PANTHER" id="PTHR46553:SF3">
    <property type="entry name" value="ADENINE NUCLEOTIDE ALPHA HYDROLASES-LIKE SUPERFAMILY PROTEIN"/>
    <property type="match status" value="1"/>
</dbReference>
<dbReference type="Proteomes" id="UP000198867">
    <property type="component" value="Unassembled WGS sequence"/>
</dbReference>
<gene>
    <name evidence="3" type="ORF">SAMN05216219_2605</name>
</gene>
<dbReference type="PRINTS" id="PR01438">
    <property type="entry name" value="UNVRSLSTRESS"/>
</dbReference>
<evidence type="ECO:0000313" key="3">
    <source>
        <dbReference type="EMBL" id="SFN90974.1"/>
    </source>
</evidence>
<evidence type="ECO:0000256" key="1">
    <source>
        <dbReference type="ARBA" id="ARBA00008791"/>
    </source>
</evidence>
<dbReference type="InterPro" id="IPR006015">
    <property type="entry name" value="Universal_stress_UspA"/>
</dbReference>
<comment type="similarity">
    <text evidence="1">Belongs to the universal stress protein A family.</text>
</comment>
<evidence type="ECO:0000313" key="4">
    <source>
        <dbReference type="Proteomes" id="UP000198867"/>
    </source>
</evidence>
<keyword evidence="4" id="KW-1185">Reference proteome</keyword>
<sequence length="279" mass="29874">MIEKVVVGWDGSDGAERAIEWALTRPSSEKIVLVQVDNDIALEETFAADSTAAVARINLMEKAERIRDGHPDRTIHTELVQGDTVASLAAFSSPSALIAVGTRHATGSRPRRSWSVGARLAATAHGPVAIIPHPFVTDGHTIVVGVDDPEEAALLFAAEEASRTGATLRPVRAWQGPPLWPGQTEHDPELLESLAEMYRDIVTDAMESILVRYPDLMTDPIIEQGSPSDVLLEAARGAGMLVVGNRGFRGIKRFFLGSVSHTVVLSAAVPTVVVNAPTR</sequence>
<dbReference type="Pfam" id="PF00582">
    <property type="entry name" value="Usp"/>
    <property type="match status" value="2"/>
</dbReference>
<evidence type="ECO:0000259" key="2">
    <source>
        <dbReference type="Pfam" id="PF00582"/>
    </source>
</evidence>
<dbReference type="PANTHER" id="PTHR46553">
    <property type="entry name" value="ADENINE NUCLEOTIDE ALPHA HYDROLASES-LIKE SUPERFAMILY PROTEIN"/>
    <property type="match status" value="1"/>
</dbReference>
<reference evidence="4" key="1">
    <citation type="submission" date="2016-10" db="EMBL/GenBank/DDBJ databases">
        <authorList>
            <person name="Varghese N."/>
            <person name="Submissions S."/>
        </authorList>
    </citation>
    <scope>NUCLEOTIDE SEQUENCE [LARGE SCALE GENOMIC DNA]</scope>
    <source>
        <strain evidence="4">CGMCC 1.11101</strain>
    </source>
</reference>
<dbReference type="OrthoDB" id="9772177at2"/>
<dbReference type="InterPro" id="IPR006016">
    <property type="entry name" value="UspA"/>
</dbReference>
<protein>
    <submittedName>
        <fullName evidence="3">Nucleotide-binding universal stress protein, UspA family</fullName>
    </submittedName>
</protein>
<feature type="domain" description="UspA" evidence="2">
    <location>
        <begin position="1"/>
        <end position="132"/>
    </location>
</feature>
<dbReference type="SUPFAM" id="SSF52402">
    <property type="entry name" value="Adenine nucleotide alpha hydrolases-like"/>
    <property type="match status" value="2"/>
</dbReference>
<dbReference type="Gene3D" id="3.40.50.620">
    <property type="entry name" value="HUPs"/>
    <property type="match status" value="2"/>
</dbReference>
<dbReference type="AlphaFoldDB" id="A0A1I5CVI9"/>
<dbReference type="InterPro" id="IPR014729">
    <property type="entry name" value="Rossmann-like_a/b/a_fold"/>
</dbReference>
<dbReference type="RefSeq" id="WP_090712083.1">
    <property type="nucleotide sequence ID" value="NZ_FOVM01000007.1"/>
</dbReference>
<dbReference type="STRING" id="995034.SAMN05216219_2605"/>